<keyword evidence="2" id="KW-1185">Reference proteome</keyword>
<geneLocation type="plasmid" evidence="1 2">
    <name>pHALHY02</name>
</geneLocation>
<dbReference type="CDD" id="cd07177">
    <property type="entry name" value="terB_like"/>
    <property type="match status" value="1"/>
</dbReference>
<dbReference type="HOGENOM" id="CLU_1509597_0_0_10"/>
<dbReference type="RefSeq" id="WP_013769015.1">
    <property type="nucleotide sequence ID" value="NC_015512.1"/>
</dbReference>
<dbReference type="Gene3D" id="1.10.3680.10">
    <property type="entry name" value="TerB-like"/>
    <property type="match status" value="1"/>
</dbReference>
<gene>
    <name evidence="1" type="ordered locus">Halhy_6682</name>
</gene>
<dbReference type="Proteomes" id="UP000008461">
    <property type="component" value="Plasmid pHALHY02"/>
</dbReference>
<dbReference type="EMBL" id="CP002693">
    <property type="protein sequence ID" value="AEE54498.1"/>
    <property type="molecule type" value="Genomic_DNA"/>
</dbReference>
<keyword evidence="1" id="KW-0614">Plasmid</keyword>
<evidence type="ECO:0000313" key="1">
    <source>
        <dbReference type="EMBL" id="AEE54498.1"/>
    </source>
</evidence>
<accession>F4L7Z0</accession>
<protein>
    <recommendedName>
        <fullName evidence="3">Co-chaperone DjlA N-terminal domain-containing protein</fullName>
    </recommendedName>
</protein>
<proteinExistence type="predicted"/>
<dbReference type="AlphaFoldDB" id="F4L7Z0"/>
<organism evidence="1 2">
    <name type="scientific">Haliscomenobacter hydrossis (strain ATCC 27775 / DSM 1100 / LMG 10767 / O)</name>
    <dbReference type="NCBI Taxonomy" id="760192"/>
    <lineage>
        <taxon>Bacteria</taxon>
        <taxon>Pseudomonadati</taxon>
        <taxon>Bacteroidota</taxon>
        <taxon>Saprospiria</taxon>
        <taxon>Saprospirales</taxon>
        <taxon>Haliscomenobacteraceae</taxon>
        <taxon>Haliscomenobacter</taxon>
    </lineage>
</organism>
<evidence type="ECO:0008006" key="3">
    <source>
        <dbReference type="Google" id="ProtNLM"/>
    </source>
</evidence>
<dbReference type="KEGG" id="hhy:Halhy_6682"/>
<reference key="2">
    <citation type="submission" date="2011-04" db="EMBL/GenBank/DDBJ databases">
        <title>Complete sequence of plasmid 2 of Haliscomenobacter hydrossis DSM 1100.</title>
        <authorList>
            <consortium name="US DOE Joint Genome Institute (JGI-PGF)"/>
            <person name="Lucas S."/>
            <person name="Han J."/>
            <person name="Lapidus A."/>
            <person name="Bruce D."/>
            <person name="Goodwin L."/>
            <person name="Pitluck S."/>
            <person name="Peters L."/>
            <person name="Kyrpides N."/>
            <person name="Mavromatis K."/>
            <person name="Ivanova N."/>
            <person name="Ovchinnikova G."/>
            <person name="Pagani I."/>
            <person name="Daligault H."/>
            <person name="Detter J.C."/>
            <person name="Han C."/>
            <person name="Land M."/>
            <person name="Hauser L."/>
            <person name="Markowitz V."/>
            <person name="Cheng J.-F."/>
            <person name="Hugenholtz P."/>
            <person name="Woyke T."/>
            <person name="Wu D."/>
            <person name="Verbarg S."/>
            <person name="Frueling A."/>
            <person name="Brambilla E."/>
            <person name="Klenk H.-P."/>
            <person name="Eisen J.A."/>
        </authorList>
    </citation>
    <scope>NUCLEOTIDE SEQUENCE</scope>
    <source>
        <strain>DSM 1100</strain>
    </source>
</reference>
<name>F4L7Z0_HALH1</name>
<dbReference type="OrthoDB" id="1040277at2"/>
<evidence type="ECO:0000313" key="2">
    <source>
        <dbReference type="Proteomes" id="UP000008461"/>
    </source>
</evidence>
<dbReference type="InterPro" id="IPR029024">
    <property type="entry name" value="TerB-like"/>
</dbReference>
<reference evidence="1 2" key="1">
    <citation type="journal article" date="2011" name="Stand. Genomic Sci.">
        <title>Complete genome sequence of Haliscomenobacter hydrossis type strain (O).</title>
        <authorList>
            <consortium name="US DOE Joint Genome Institute (JGI-PGF)"/>
            <person name="Daligault H."/>
            <person name="Lapidus A."/>
            <person name="Zeytun A."/>
            <person name="Nolan M."/>
            <person name="Lucas S."/>
            <person name="Del Rio T.G."/>
            <person name="Tice H."/>
            <person name="Cheng J.F."/>
            <person name="Tapia R."/>
            <person name="Han C."/>
            <person name="Goodwin L."/>
            <person name="Pitluck S."/>
            <person name="Liolios K."/>
            <person name="Pagani I."/>
            <person name="Ivanova N."/>
            <person name="Huntemann M."/>
            <person name="Mavromatis K."/>
            <person name="Mikhailova N."/>
            <person name="Pati A."/>
            <person name="Chen A."/>
            <person name="Palaniappan K."/>
            <person name="Land M."/>
            <person name="Hauser L."/>
            <person name="Brambilla E.M."/>
            <person name="Rohde M."/>
            <person name="Verbarg S."/>
            <person name="Goker M."/>
            <person name="Bristow J."/>
            <person name="Eisen J.A."/>
            <person name="Markowitz V."/>
            <person name="Hugenholtz P."/>
            <person name="Kyrpides N.C."/>
            <person name="Klenk H.P."/>
            <person name="Woyke T."/>
        </authorList>
    </citation>
    <scope>NUCLEOTIDE SEQUENCE [LARGE SCALE GENOMIC DNA]</scope>
    <source>
        <strain evidence="2">ATCC 27775 / DSM 1100 / LMG 10767 / O</strain>
        <plasmid evidence="2">Plasmid pHALHY02</plasmid>
    </source>
</reference>
<dbReference type="SUPFAM" id="SSF158682">
    <property type="entry name" value="TerB-like"/>
    <property type="match status" value="1"/>
</dbReference>
<sequence length="179" mass="20815">MNIVNFDKLLLKTAFCCMASDGHIDAREIALIQSMCQTSPLFKDFNFQDEINLLLTKINTSGKEFIQYYFDLLNETELTEQEELTLIDFAIQTINADEQIEYSEIKFFKNIRHRLKISDEHILKAFPTIELFLEEDIVTESFLDKITRQYLESTDFPQFELLTLDMDANSSNISGKVGE</sequence>